<feature type="transmembrane region" description="Helical" evidence="9">
    <location>
        <begin position="1406"/>
        <end position="1427"/>
    </location>
</feature>
<dbReference type="InterPro" id="IPR035984">
    <property type="entry name" value="Acyl-CoA-binding_sf"/>
</dbReference>
<dbReference type="Gramene" id="OMERI04G25350.1">
    <property type="protein sequence ID" value="OMERI04G25350.1"/>
    <property type="gene ID" value="OMERI04G25350"/>
</dbReference>
<evidence type="ECO:0000256" key="1">
    <source>
        <dbReference type="ARBA" id="ARBA00004141"/>
    </source>
</evidence>
<accession>A0A0E0DKB7</accession>
<evidence type="ECO:0000256" key="7">
    <source>
        <dbReference type="ARBA" id="ARBA00023136"/>
    </source>
</evidence>
<feature type="transmembrane region" description="Helical" evidence="9">
    <location>
        <begin position="686"/>
        <end position="711"/>
    </location>
</feature>
<dbReference type="Pfam" id="PF00887">
    <property type="entry name" value="ACBP"/>
    <property type="match status" value="1"/>
</dbReference>
<feature type="transmembrane region" description="Helical" evidence="9">
    <location>
        <begin position="458"/>
        <end position="479"/>
    </location>
</feature>
<reference evidence="11" key="2">
    <citation type="submission" date="2018-05" db="EMBL/GenBank/DDBJ databases">
        <title>OmerRS3 (Oryza meridionalis Reference Sequence Version 3).</title>
        <authorList>
            <person name="Zhang J."/>
            <person name="Kudrna D."/>
            <person name="Lee S."/>
            <person name="Talag J."/>
            <person name="Welchert J."/>
            <person name="Wing R.A."/>
        </authorList>
    </citation>
    <scope>NUCLEOTIDE SEQUENCE [LARGE SCALE GENOMIC DNA]</scope>
    <source>
        <strain evidence="11">cv. OR44</strain>
    </source>
</reference>
<keyword evidence="8" id="KW-0325">Glycoprotein</keyword>
<evidence type="ECO:0000256" key="2">
    <source>
        <dbReference type="ARBA" id="ARBA00005567"/>
    </source>
</evidence>
<evidence type="ECO:0000259" key="10">
    <source>
        <dbReference type="Pfam" id="PF00887"/>
    </source>
</evidence>
<evidence type="ECO:0000313" key="12">
    <source>
        <dbReference type="Proteomes" id="UP000008021"/>
    </source>
</evidence>
<reference evidence="11" key="1">
    <citation type="submission" date="2015-04" db="UniProtKB">
        <authorList>
            <consortium name="EnsemblPlants"/>
        </authorList>
    </citation>
    <scope>IDENTIFICATION</scope>
</reference>
<comment type="similarity">
    <text evidence="3">Belongs to the CTL (choline transporter-like) family.</text>
</comment>
<dbReference type="Pfam" id="PF04515">
    <property type="entry name" value="Choline_transpo"/>
    <property type="match status" value="2"/>
</dbReference>
<evidence type="ECO:0000256" key="5">
    <source>
        <dbReference type="ARBA" id="ARBA00022989"/>
    </source>
</evidence>
<dbReference type="eggNOG" id="KOG1362">
    <property type="taxonomic scope" value="Eukaryota"/>
</dbReference>
<dbReference type="InterPro" id="IPR014352">
    <property type="entry name" value="FERM/acyl-CoA-bd_prot_sf"/>
</dbReference>
<dbReference type="SUPFAM" id="SSF47027">
    <property type="entry name" value="Acyl-CoA binding protein"/>
    <property type="match status" value="1"/>
</dbReference>
<dbReference type="InterPro" id="IPR007603">
    <property type="entry name" value="Choline_transptr-like"/>
</dbReference>
<proteinExistence type="inferred from homology"/>
<dbReference type="InterPro" id="IPR000582">
    <property type="entry name" value="Acyl-CoA-binding_protein"/>
</dbReference>
<feature type="transmembrane region" description="Helical" evidence="9">
    <location>
        <begin position="652"/>
        <end position="674"/>
    </location>
</feature>
<keyword evidence="5 9" id="KW-1133">Transmembrane helix</keyword>
<evidence type="ECO:0000313" key="11">
    <source>
        <dbReference type="EnsemblPlants" id="OMERI04G25350.1"/>
    </source>
</evidence>
<feature type="transmembrane region" description="Helical" evidence="9">
    <location>
        <begin position="723"/>
        <end position="745"/>
    </location>
</feature>
<dbReference type="STRING" id="40149.A0A0E0DKB7"/>
<feature type="transmembrane region" description="Helical" evidence="9">
    <location>
        <begin position="363"/>
        <end position="385"/>
    </location>
</feature>
<feature type="transmembrane region" description="Helical" evidence="9">
    <location>
        <begin position="1299"/>
        <end position="1324"/>
    </location>
</feature>
<dbReference type="EnsemblPlants" id="OMERI04G25350.1">
    <property type="protein sequence ID" value="OMERI04G25350.1"/>
    <property type="gene ID" value="OMERI04G25350"/>
</dbReference>
<sequence>MGGPLGAIIGRHPAAAGGGGEDELGGGGGGGDGGGIIRHNRRCRDLAFLVLFAAFWVAMIVNSSFGFNQGNPLRLTYELDYKGNICGSRHGDPDLHELDVRYWMNPNQVYQSGVKDNKINLADAKAICLMECPIPAADGLNFVCDYPEGDIRLSVDDWINRDYDYFEFLTPDMRNSSLQLQGPCYPVIFPSVYQSGVKDNKINLADAKAICLMECPMPAADGLNFVCDYPEGDIRLSVDDWIDRDYDYFEFLTPDMRNSSLQLQGPCYPVIFPSVNVYWSCQFIARASNVSLKHWQQMGGINIDENILIDKTIHKAINSKSSVLKRYVADIGKSWPVLIVCGGLLPLFLSVIWLLLIRYFVVVMPWITVVVFNALVISVTMFFYIKAGWLGNDPLTVVIGESDPYVHISGREISHLHAATVVMTVVMIIAFLSSIAIIRRILIATPVLKVAAKVIGEVQALIIFPVVPYFILAIFYMFWFSATLHLFSSGQVLRNDCNTDCCSYDLKLGKVNCDNCCGYSIHYTPHIGIAILFHLFGCYWATQFFIACSSTVIAGSVASYYWARGEISHDIPFVTVVSSMKRLLRYSLGSVAIGSLVVSAVEWVRFILEYLRRKLKLVDSARESCFGKMTSSSSQCCLGCIDWTLKSVNRNAYITIAITGKGFFKASVLATGLIMNNILRIGKVNIIGDVILFLGKLCVSLFCALFAFLMLDTHKYKSAHNKISSPLVPVVVSWALGFIVAKLFFQVVEMSIDTIILSFCQDSEEHQGNAQYAPPLLVETLDEQIDTQLQLYGLYKIATEGPCTAPQPSALKLKAGAKCLMYEEEDQGNDSELGDIHVSAREGVIDDIAKHLAAGVDVNMRGRCQKDVGVLVKGDISCTTYTVYTVYRHGDPDLHELDVRYWMNPNQVYQSGVKDNKINLADAKAICLMECPMPAADGLNFVCDYPEGDIRLSVDDWIDRDYDYFEFLTPDMRNSSLQLQGPCYPVIFPSVNVYWSCQFIARASNVSLKHWQQMGGINIDENILIDKTIHKAINSKSSVLKRYVADTGKSWPVLIVCGGLLPLFLSVIWLLLIRYFVAAMPWITVVLFNALVISVTMFFYIKAGWLGNDPLTVVIGESDPYVHITGREISHLHAATVVMTVVMIIAFLSSIAIIRRILIATPVLKVAAKVIGEVQALIIFPVVPYSILAIFYMFWFSATLHLFSSGQVLRNDCNTDCCSYDLKLGKVNCDNCCGYSIHYTPHIGIAILFHLFGCYWATQFFIACSSTVIAGSVASYYWARGEISHDIPFVTVVSSMKRLLRYSLGSVAIGSLVVSAVEWVRFILEYLRRKLKLVDSARESCFGKMTSSSSQCCLGCIDWTLKSVNRNAYITIAITGKGFFKASVLATGLIMNNILRIGKVNVIGDVILFLGKLCVSLFCALFAFLMLDTHKYKSAHNKISSPLVPVVVSWALGFIVAKLFFQVVEMSIDTIILSFCQDAEEHQGNAQYAPPLLMETLDEQKLSEMKKSSRSLVIM</sequence>
<organism evidence="11">
    <name type="scientific">Oryza meridionalis</name>
    <dbReference type="NCBI Taxonomy" id="40149"/>
    <lineage>
        <taxon>Eukaryota</taxon>
        <taxon>Viridiplantae</taxon>
        <taxon>Streptophyta</taxon>
        <taxon>Embryophyta</taxon>
        <taxon>Tracheophyta</taxon>
        <taxon>Spermatophyta</taxon>
        <taxon>Magnoliopsida</taxon>
        <taxon>Liliopsida</taxon>
        <taxon>Poales</taxon>
        <taxon>Poaceae</taxon>
        <taxon>BOP clade</taxon>
        <taxon>Oryzoideae</taxon>
        <taxon>Oryzeae</taxon>
        <taxon>Oryzinae</taxon>
        <taxon>Oryza</taxon>
    </lineage>
</organism>
<feature type="transmembrane region" description="Helical" evidence="9">
    <location>
        <begin position="335"/>
        <end position="356"/>
    </location>
</feature>
<feature type="transmembrane region" description="Helical" evidence="9">
    <location>
        <begin position="583"/>
        <end position="608"/>
    </location>
</feature>
<keyword evidence="7 9" id="KW-0472">Membrane</keyword>
<dbReference type="Gene3D" id="1.20.80.10">
    <property type="match status" value="1"/>
</dbReference>
<protein>
    <recommendedName>
        <fullName evidence="10">ACB domain-containing protein</fullName>
    </recommendedName>
</protein>
<feature type="domain" description="ACB" evidence="10">
    <location>
        <begin position="784"/>
        <end position="824"/>
    </location>
</feature>
<dbReference type="PANTHER" id="PTHR12385:SF14">
    <property type="entry name" value="CHOLINE TRANSPORTER-LIKE 2"/>
    <property type="match status" value="1"/>
</dbReference>
<evidence type="ECO:0000256" key="9">
    <source>
        <dbReference type="SAM" id="Phobius"/>
    </source>
</evidence>
<dbReference type="PANTHER" id="PTHR12385">
    <property type="entry name" value="CHOLINE TRANSPORTER-LIKE (SLC FAMILY 44)"/>
    <property type="match status" value="1"/>
</dbReference>
<dbReference type="Proteomes" id="UP000008021">
    <property type="component" value="Chromosome 4"/>
</dbReference>
<dbReference type="GO" id="GO:0022857">
    <property type="term" value="F:transmembrane transporter activity"/>
    <property type="evidence" value="ECO:0007669"/>
    <property type="project" value="InterPro"/>
</dbReference>
<evidence type="ECO:0000256" key="6">
    <source>
        <dbReference type="ARBA" id="ARBA00023121"/>
    </source>
</evidence>
<feature type="transmembrane region" description="Helical" evidence="9">
    <location>
        <begin position="1051"/>
        <end position="1073"/>
    </location>
</feature>
<feature type="transmembrane region" description="Helical" evidence="9">
    <location>
        <begin position="1079"/>
        <end position="1101"/>
    </location>
</feature>
<evidence type="ECO:0000256" key="4">
    <source>
        <dbReference type="ARBA" id="ARBA00022692"/>
    </source>
</evidence>
<feature type="transmembrane region" description="Helical" evidence="9">
    <location>
        <begin position="1260"/>
        <end position="1279"/>
    </location>
</feature>
<feature type="transmembrane region" description="Helical" evidence="9">
    <location>
        <begin position="540"/>
        <end position="562"/>
    </location>
</feature>
<name>A0A0E0DKB7_9ORYZ</name>
<keyword evidence="12" id="KW-1185">Reference proteome</keyword>
<comment type="similarity">
    <text evidence="2">Belongs to the ACBP family.</text>
</comment>
<comment type="subcellular location">
    <subcellularLocation>
        <location evidence="1">Membrane</location>
        <topology evidence="1">Multi-pass membrane protein</topology>
    </subcellularLocation>
</comment>
<feature type="transmembrane region" description="Helical" evidence="9">
    <location>
        <begin position="46"/>
        <end position="67"/>
    </location>
</feature>
<dbReference type="GO" id="GO:0016020">
    <property type="term" value="C:membrane"/>
    <property type="evidence" value="ECO:0007669"/>
    <property type="project" value="UniProtKB-SubCell"/>
</dbReference>
<feature type="transmembrane region" description="Helical" evidence="9">
    <location>
        <begin position="1439"/>
        <end position="1461"/>
    </location>
</feature>
<feature type="transmembrane region" description="Helical" evidence="9">
    <location>
        <begin position="1174"/>
        <end position="1195"/>
    </location>
</feature>
<keyword evidence="4 9" id="KW-0812">Transmembrane</keyword>
<evidence type="ECO:0000256" key="3">
    <source>
        <dbReference type="ARBA" id="ARBA00007168"/>
    </source>
</evidence>
<dbReference type="GO" id="GO:0000062">
    <property type="term" value="F:fatty-acyl-CoA binding"/>
    <property type="evidence" value="ECO:0007669"/>
    <property type="project" value="InterPro"/>
</dbReference>
<feature type="transmembrane region" description="Helical" evidence="9">
    <location>
        <begin position="1132"/>
        <end position="1154"/>
    </location>
</feature>
<evidence type="ECO:0000256" key="8">
    <source>
        <dbReference type="ARBA" id="ARBA00023180"/>
    </source>
</evidence>
<feature type="transmembrane region" description="Helical" evidence="9">
    <location>
        <begin position="416"/>
        <end position="438"/>
    </location>
</feature>
<keyword evidence="6" id="KW-0446">Lipid-binding</keyword>